<dbReference type="OrthoDB" id="9805533at2"/>
<dbReference type="PANTHER" id="PTHR43578">
    <property type="entry name" value="NADH-QUINONE OXIDOREDUCTASE SUBUNIT F"/>
    <property type="match status" value="1"/>
</dbReference>
<evidence type="ECO:0000259" key="7">
    <source>
        <dbReference type="SMART" id="SM00928"/>
    </source>
</evidence>
<keyword evidence="4" id="KW-0408">Iron</keyword>
<organism evidence="8 9">
    <name type="scientific">Nocardioides pocheonensis</name>
    <dbReference type="NCBI Taxonomy" id="661485"/>
    <lineage>
        <taxon>Bacteria</taxon>
        <taxon>Bacillati</taxon>
        <taxon>Actinomycetota</taxon>
        <taxon>Actinomycetes</taxon>
        <taxon>Propionibacteriales</taxon>
        <taxon>Nocardioidaceae</taxon>
        <taxon>Nocardioides</taxon>
    </lineage>
</organism>
<proteinExistence type="inferred from homology"/>
<evidence type="ECO:0000256" key="1">
    <source>
        <dbReference type="ARBA" id="ARBA00007523"/>
    </source>
</evidence>
<keyword evidence="9" id="KW-1185">Reference proteome</keyword>
<dbReference type="Gene3D" id="3.10.20.600">
    <property type="match status" value="1"/>
</dbReference>
<dbReference type="SUPFAM" id="SSF142019">
    <property type="entry name" value="Nqo1 FMN-binding domain-like"/>
    <property type="match status" value="1"/>
</dbReference>
<protein>
    <submittedName>
        <fullName evidence="8">NADH-quinone oxidoreductase subunit I</fullName>
    </submittedName>
</protein>
<dbReference type="PANTHER" id="PTHR43578:SF3">
    <property type="entry name" value="NADH-QUINONE OXIDOREDUCTASE SUBUNIT F"/>
    <property type="match status" value="1"/>
</dbReference>
<feature type="compositionally biased region" description="Low complexity" evidence="6">
    <location>
        <begin position="49"/>
        <end position="61"/>
    </location>
</feature>
<reference evidence="8 9" key="1">
    <citation type="submission" date="2018-11" db="EMBL/GenBank/DDBJ databases">
        <authorList>
            <person name="Li F."/>
        </authorList>
    </citation>
    <scope>NUCLEOTIDE SEQUENCE [LARGE SCALE GENOMIC DNA]</scope>
    <source>
        <strain evidence="8 9">Gsoil 818</strain>
    </source>
</reference>
<dbReference type="GO" id="GO:0046872">
    <property type="term" value="F:metal ion binding"/>
    <property type="evidence" value="ECO:0007669"/>
    <property type="project" value="UniProtKB-KW"/>
</dbReference>
<dbReference type="InterPro" id="IPR011538">
    <property type="entry name" value="Nuo51_FMN-bd"/>
</dbReference>
<evidence type="ECO:0000313" key="8">
    <source>
        <dbReference type="EMBL" id="RNM15764.1"/>
    </source>
</evidence>
<evidence type="ECO:0000256" key="5">
    <source>
        <dbReference type="ARBA" id="ARBA00023014"/>
    </source>
</evidence>
<dbReference type="InterPro" id="IPR037207">
    <property type="entry name" value="Nuop51_4Fe4S-bd_sf"/>
</dbReference>
<dbReference type="InterPro" id="IPR037225">
    <property type="entry name" value="Nuo51_FMN-bd_sf"/>
</dbReference>
<dbReference type="EMBL" id="RJSF01000019">
    <property type="protein sequence ID" value="RNM15764.1"/>
    <property type="molecule type" value="Genomic_DNA"/>
</dbReference>
<keyword evidence="3" id="KW-0479">Metal-binding</keyword>
<dbReference type="GO" id="GO:0051539">
    <property type="term" value="F:4 iron, 4 sulfur cluster binding"/>
    <property type="evidence" value="ECO:0007669"/>
    <property type="project" value="UniProtKB-KW"/>
</dbReference>
<sequence>MARRAPAGLPLLAARGRALGRHRDRCVLRLGPAGGPRLRRRRRGGLADPGGLRPAGRASAPRRPDRSVAVSRALDVLPGPWLLRSTSPGLEAHAELRGSLPQLDAASLLALVEASGLRGRGGAGFPFATKLRATVSAPGRRRHVVVNLSEGEPASAKDLALTLHQPHLVLDGASLVAHALGTREVHVVTAAEHPEAQEALLAALAERRKERRDGRRRWRLHEASPRFVGGEASAVTELIDGRPNLPVTSWRPTALAGVDGKPTVLSNGETYAQLAALVLGGAPVPGTPAEPGTRLLSIAGPTGTTRVVEVAHGTPWRTVLSTTELAAPVLLGGYHGTWAPAGALEQLSVSHADLTAAGLGLGAGVVLPLAPGTCPLRATAGVTRYLARQSAGRCGPCHQGLPALATALDAFLAGGSLERVERLRSLVVGRGACAHPDGTARLVGSALAAFPDEVAAHSDGQCRALRPALTTVGVR</sequence>
<evidence type="ECO:0000256" key="4">
    <source>
        <dbReference type="ARBA" id="ARBA00023004"/>
    </source>
</evidence>
<dbReference type="SUPFAM" id="SSF140490">
    <property type="entry name" value="Nqo1C-terminal domain-like"/>
    <property type="match status" value="1"/>
</dbReference>
<dbReference type="Pfam" id="PF01512">
    <property type="entry name" value="Complex1_51K"/>
    <property type="match status" value="1"/>
</dbReference>
<dbReference type="SMART" id="SM00928">
    <property type="entry name" value="NADH_4Fe-4S"/>
    <property type="match status" value="1"/>
</dbReference>
<name>A0A3N0GTG7_9ACTN</name>
<gene>
    <name evidence="8" type="ORF">EFL26_06160</name>
</gene>
<comment type="caution">
    <text evidence="8">The sequence shown here is derived from an EMBL/GenBank/DDBJ whole genome shotgun (WGS) entry which is preliminary data.</text>
</comment>
<accession>A0A3N0GTG7</accession>
<keyword evidence="5" id="KW-0411">Iron-sulfur</keyword>
<evidence type="ECO:0000256" key="2">
    <source>
        <dbReference type="ARBA" id="ARBA00022485"/>
    </source>
</evidence>
<dbReference type="Pfam" id="PF10589">
    <property type="entry name" value="NADH_4Fe-4S"/>
    <property type="match status" value="1"/>
</dbReference>
<feature type="region of interest" description="Disordered" evidence="6">
    <location>
        <begin position="31"/>
        <end position="67"/>
    </location>
</feature>
<evidence type="ECO:0000256" key="3">
    <source>
        <dbReference type="ARBA" id="ARBA00022723"/>
    </source>
</evidence>
<evidence type="ECO:0000313" key="9">
    <source>
        <dbReference type="Proteomes" id="UP000279994"/>
    </source>
</evidence>
<evidence type="ECO:0000256" key="6">
    <source>
        <dbReference type="SAM" id="MobiDB-lite"/>
    </source>
</evidence>
<keyword evidence="2" id="KW-0004">4Fe-4S</keyword>
<dbReference type="Gene3D" id="3.40.50.11540">
    <property type="entry name" value="NADH-ubiquinone oxidoreductase 51kDa subunit"/>
    <property type="match status" value="1"/>
</dbReference>
<feature type="domain" description="NADH-ubiquinone oxidoreductase 51kDa subunit iron-sulphur binding" evidence="7">
    <location>
        <begin position="376"/>
        <end position="420"/>
    </location>
</feature>
<dbReference type="AlphaFoldDB" id="A0A3N0GTG7"/>
<dbReference type="Gene3D" id="1.20.1440.230">
    <property type="entry name" value="NADH-ubiquinone oxidoreductase 51kDa subunit, iron-sulphur binding domain"/>
    <property type="match status" value="1"/>
</dbReference>
<comment type="similarity">
    <text evidence="1">Belongs to the complex I 51 kDa subunit family.</text>
</comment>
<dbReference type="Proteomes" id="UP000279994">
    <property type="component" value="Unassembled WGS sequence"/>
</dbReference>
<dbReference type="InterPro" id="IPR019575">
    <property type="entry name" value="Nuop51_4Fe4S-bd"/>
</dbReference>